<protein>
    <recommendedName>
        <fullName evidence="2">DNA (cytosine-5-)-methyltransferase</fullName>
        <ecNumber evidence="2">2.1.1.37</ecNumber>
    </recommendedName>
</protein>
<comment type="pathway">
    <text evidence="1">Glycan metabolism; pectin degradation; 2-dehydro-3-deoxy-D-gluconate from pectin: step 1/5.</text>
</comment>
<evidence type="ECO:0000256" key="8">
    <source>
        <dbReference type="PROSITE-ProRule" id="PRU01016"/>
    </source>
</evidence>
<dbReference type="GO" id="GO:0005634">
    <property type="term" value="C:nucleus"/>
    <property type="evidence" value="ECO:0007669"/>
    <property type="project" value="TreeGrafter"/>
</dbReference>
<dbReference type="PANTHER" id="PTHR10629">
    <property type="entry name" value="CYTOSINE-SPECIFIC METHYLTRANSFERASE"/>
    <property type="match status" value="1"/>
</dbReference>
<evidence type="ECO:0000256" key="1">
    <source>
        <dbReference type="ARBA" id="ARBA00005184"/>
    </source>
</evidence>
<evidence type="ECO:0000256" key="2">
    <source>
        <dbReference type="ARBA" id="ARBA00011975"/>
    </source>
</evidence>
<dbReference type="AlphaFoldDB" id="A0A9W8TPI0"/>
<dbReference type="InterPro" id="IPR031303">
    <property type="entry name" value="C5_meth_CS"/>
</dbReference>
<dbReference type="Pfam" id="PF00145">
    <property type="entry name" value="DNA_methylase"/>
    <property type="match status" value="2"/>
</dbReference>
<comment type="similarity">
    <text evidence="8">Belongs to the class I-like SAM-binding methyltransferase superfamily. C5-methyltransferase family.</text>
</comment>
<evidence type="ECO:0000256" key="5">
    <source>
        <dbReference type="ARBA" id="ARBA00022691"/>
    </source>
</evidence>
<feature type="domain" description="Pectinesterase catalytic" evidence="10">
    <location>
        <begin position="178"/>
        <end position="363"/>
    </location>
</feature>
<evidence type="ECO:0000256" key="6">
    <source>
        <dbReference type="ARBA" id="ARBA00022801"/>
    </source>
</evidence>
<keyword evidence="4 8" id="KW-0808">Transferase</keyword>
<dbReference type="GO" id="GO:0044027">
    <property type="term" value="P:negative regulation of gene expression via chromosomal CpG island methylation"/>
    <property type="evidence" value="ECO:0007669"/>
    <property type="project" value="TreeGrafter"/>
</dbReference>
<keyword evidence="9" id="KW-0732">Signal</keyword>
<dbReference type="Proteomes" id="UP001148614">
    <property type="component" value="Unassembled WGS sequence"/>
</dbReference>
<evidence type="ECO:0000313" key="11">
    <source>
        <dbReference type="EMBL" id="KAJ3575393.1"/>
    </source>
</evidence>
<dbReference type="InterPro" id="IPR012334">
    <property type="entry name" value="Pectin_lyas_fold"/>
</dbReference>
<feature type="signal peptide" evidence="9">
    <location>
        <begin position="1"/>
        <end position="19"/>
    </location>
</feature>
<gene>
    <name evidence="11" type="ORF">NPX13_g4049</name>
</gene>
<dbReference type="FunFam" id="2.160.20.10:FF:000045">
    <property type="entry name" value="Pectin methylesterase family protein"/>
    <property type="match status" value="1"/>
</dbReference>
<dbReference type="GO" id="GO:0003677">
    <property type="term" value="F:DNA binding"/>
    <property type="evidence" value="ECO:0007669"/>
    <property type="project" value="TreeGrafter"/>
</dbReference>
<dbReference type="SUPFAM" id="SSF51126">
    <property type="entry name" value="Pectin lyase-like"/>
    <property type="match status" value="1"/>
</dbReference>
<dbReference type="InterPro" id="IPR029063">
    <property type="entry name" value="SAM-dependent_MTases_sf"/>
</dbReference>
<dbReference type="Pfam" id="PF01095">
    <property type="entry name" value="Pectinesterase"/>
    <property type="match status" value="1"/>
</dbReference>
<dbReference type="GO" id="GO:0003886">
    <property type="term" value="F:DNA (cytosine-5-)-methyltransferase activity"/>
    <property type="evidence" value="ECO:0007669"/>
    <property type="project" value="UniProtKB-EC"/>
</dbReference>
<reference evidence="11" key="1">
    <citation type="submission" date="2022-07" db="EMBL/GenBank/DDBJ databases">
        <title>Genome Sequence of Xylaria arbuscula.</title>
        <authorList>
            <person name="Buettner E."/>
        </authorList>
    </citation>
    <scope>NUCLEOTIDE SEQUENCE</scope>
    <source>
        <strain evidence="11">VT107</strain>
    </source>
</reference>
<feature type="active site" evidence="8">
    <location>
        <position position="833"/>
    </location>
</feature>
<dbReference type="GO" id="GO:0030599">
    <property type="term" value="F:pectinesterase activity"/>
    <property type="evidence" value="ECO:0007669"/>
    <property type="project" value="InterPro"/>
</dbReference>
<keyword evidence="6" id="KW-0378">Hydrolase</keyword>
<dbReference type="PROSITE" id="PS00095">
    <property type="entry name" value="C5_MTASE_2"/>
    <property type="match status" value="1"/>
</dbReference>
<evidence type="ECO:0000259" key="10">
    <source>
        <dbReference type="Pfam" id="PF01095"/>
    </source>
</evidence>
<evidence type="ECO:0000256" key="9">
    <source>
        <dbReference type="SAM" id="SignalP"/>
    </source>
</evidence>
<name>A0A9W8TPI0_9PEZI</name>
<evidence type="ECO:0000256" key="7">
    <source>
        <dbReference type="ARBA" id="ARBA00023085"/>
    </source>
</evidence>
<dbReference type="PROSITE" id="PS51679">
    <property type="entry name" value="SAM_MT_C5"/>
    <property type="match status" value="1"/>
</dbReference>
<evidence type="ECO:0000256" key="4">
    <source>
        <dbReference type="ARBA" id="ARBA00022679"/>
    </source>
</evidence>
<keyword evidence="3 8" id="KW-0489">Methyltransferase</keyword>
<accession>A0A9W8TPI0</accession>
<evidence type="ECO:0000313" key="12">
    <source>
        <dbReference type="Proteomes" id="UP001148614"/>
    </source>
</evidence>
<dbReference type="InterPro" id="IPR050390">
    <property type="entry name" value="C5-Methyltransferase"/>
</dbReference>
<dbReference type="InterPro" id="IPR011050">
    <property type="entry name" value="Pectin_lyase_fold/virulence"/>
</dbReference>
<dbReference type="InterPro" id="IPR000070">
    <property type="entry name" value="Pectinesterase_cat"/>
</dbReference>
<dbReference type="EC" id="2.1.1.37" evidence="2"/>
<proteinExistence type="inferred from homology"/>
<keyword evidence="12" id="KW-1185">Reference proteome</keyword>
<dbReference type="VEuPathDB" id="FungiDB:F4678DRAFT_481676"/>
<comment type="caution">
    <text evidence="11">The sequence shown here is derived from an EMBL/GenBank/DDBJ whole genome shotgun (WGS) entry which is preliminary data.</text>
</comment>
<evidence type="ECO:0000256" key="3">
    <source>
        <dbReference type="ARBA" id="ARBA00022603"/>
    </source>
</evidence>
<dbReference type="Gene3D" id="2.160.20.10">
    <property type="entry name" value="Single-stranded right-handed beta-helix, Pectin lyase-like"/>
    <property type="match status" value="1"/>
</dbReference>
<keyword evidence="5 8" id="KW-0949">S-adenosyl-L-methionine</keyword>
<organism evidence="11 12">
    <name type="scientific">Xylaria arbuscula</name>
    <dbReference type="NCBI Taxonomy" id="114810"/>
    <lineage>
        <taxon>Eukaryota</taxon>
        <taxon>Fungi</taxon>
        <taxon>Dikarya</taxon>
        <taxon>Ascomycota</taxon>
        <taxon>Pezizomycotina</taxon>
        <taxon>Sordariomycetes</taxon>
        <taxon>Xylariomycetidae</taxon>
        <taxon>Xylariales</taxon>
        <taxon>Xylariaceae</taxon>
        <taxon>Xylaria</taxon>
    </lineage>
</organism>
<dbReference type="PANTHER" id="PTHR10629:SF52">
    <property type="entry name" value="DNA (CYTOSINE-5)-METHYLTRANSFERASE 1"/>
    <property type="match status" value="1"/>
</dbReference>
<dbReference type="GO" id="GO:0032259">
    <property type="term" value="P:methylation"/>
    <property type="evidence" value="ECO:0007669"/>
    <property type="project" value="UniProtKB-KW"/>
</dbReference>
<dbReference type="SUPFAM" id="SSF53335">
    <property type="entry name" value="S-adenosyl-L-methionine-dependent methyltransferases"/>
    <property type="match status" value="1"/>
</dbReference>
<dbReference type="EMBL" id="JANPWZ010000545">
    <property type="protein sequence ID" value="KAJ3575393.1"/>
    <property type="molecule type" value="Genomic_DNA"/>
</dbReference>
<dbReference type="VEuPathDB" id="FungiDB:F4678DRAFT_441420"/>
<keyword evidence="7" id="KW-0063">Aspartyl esterase</keyword>
<feature type="chain" id="PRO_5040891219" description="DNA (cytosine-5-)-methyltransferase" evidence="9">
    <location>
        <begin position="20"/>
        <end position="1132"/>
    </location>
</feature>
<dbReference type="GO" id="GO:0042545">
    <property type="term" value="P:cell wall modification"/>
    <property type="evidence" value="ECO:0007669"/>
    <property type="project" value="InterPro"/>
</dbReference>
<dbReference type="Gene3D" id="3.90.120.10">
    <property type="entry name" value="DNA Methylase, subunit A, domain 2"/>
    <property type="match status" value="1"/>
</dbReference>
<dbReference type="Gene3D" id="3.40.50.150">
    <property type="entry name" value="Vaccinia Virus protein VP39"/>
    <property type="match status" value="1"/>
</dbReference>
<dbReference type="InterPro" id="IPR001525">
    <property type="entry name" value="C5_MeTfrase"/>
</dbReference>
<sequence>MAWLRKFLLLALGFGDVIARATRTIPAQTYKQCQARTSDPLEGCPPGTIYVSQTNGSAGFQTIQDAISSLPNDTSSHFILIAPGIYTEQLNVTRPGPLTLLGTTDRPSRGEPYADISYNSTHENDVQIYWNSANHDAIFTDNVFTGVLTVGPNLNATLTGSGPTGFAVPDDTPFGNTDFRAYNIDFRNEYTPYSNGPAHAVGVSRANAGFYSCGFYSWQDTVYIGKLGNAYFYDTVVAGQTDFLYGFGTLFIERSSLSLRNCGGGITAWKGTNTTFANKYGVYISNSQLLAANSSIAPVITDKCSLGRPWNALQRSLYMNTYFDSSVLPAGYTEWAGQPNGNIGVNTSMAVYNVYGPGYDAAAEAASNITKVFGAEEAEPYRRPVDVFMAPNGTQPNIHWIDASATTGEVFACGESCYRRLQHTRILMMPGNNSEVASGNIIFLEEDDDYGVELSRLERLLRRLKTTSRSGQTNSVPAHTQRIDLTQDDETQRSIIDDYEERILHELEAADDERPGVGAFSAKVALSHGPPLEAQTELHSYRHKNMLFKKGTVVEVSPRPYEQYCWQFLRVTKIYTIGRSSNVVLLGTRLARTRHLRGMLPRLKNEVCALYDLSEEDKRSEDLRGLVEVPVFEVIRTRGLTVTNAPFPEHRFSPDDWNRDVKTIEQKAHLTQRWKFYRYWSTNADMKTKRSYSGAFIRLRSTDIEDKEYRVADDKLRNEFRGGITRGGSWISDRVAATVIDLDAPHTEDAEVTLGHNQVYTADDMFCGAGGATCGQEKASIRVMFACDMDKTACETHRQNFPEALLQQMNIFDFIKLRSSAPYSDFLNISPPCQVFSPAHTHAGRNDEANVAALFACGETLQEIRPRISTGEQTFGLLFDRNEEFFNALIRQYTELGYSFRWDMLKFKDYGVASTRRRLIWIASCPGEPLPDFPAPTHSDTDPRLPNPITLGSVLASIPRNSHPHDPLHNINQMLSAAQSSGRFPRRPYPDNCQVGTITTAGSEWVHPSGERDFTLRELACIQGFPLDFKFEGGVTQIRRQIGNAFPPVVVETLYRHLRECLLREDRVVASQPSNQANVIDLDPIDDDMPIERIVIDDSDDDMEEPSAFSRESSCTLARSLASLMEIDDPRN</sequence>